<dbReference type="SUPFAM" id="SSF47473">
    <property type="entry name" value="EF-hand"/>
    <property type="match status" value="1"/>
</dbReference>
<feature type="compositionally biased region" description="Basic and acidic residues" evidence="2">
    <location>
        <begin position="148"/>
        <end position="164"/>
    </location>
</feature>
<dbReference type="Pfam" id="PF00388">
    <property type="entry name" value="PI-PLC-X"/>
    <property type="match status" value="1"/>
</dbReference>
<dbReference type="Gene3D" id="3.20.20.190">
    <property type="entry name" value="Phosphatidylinositol (PI) phosphodiesterase"/>
    <property type="match status" value="1"/>
</dbReference>
<dbReference type="SUPFAM" id="SSF49562">
    <property type="entry name" value="C2 domain (Calcium/lipid-binding domain, CaLB)"/>
    <property type="match status" value="1"/>
</dbReference>
<dbReference type="PROSITE" id="PS50007">
    <property type="entry name" value="PIPLC_X_DOMAIN"/>
    <property type="match status" value="1"/>
</dbReference>
<dbReference type="GeneID" id="22910627"/>
<dbReference type="eggNOG" id="KOG0169">
    <property type="taxonomic scope" value="Eukaryota"/>
</dbReference>
<feature type="domain" description="C2" evidence="3">
    <location>
        <begin position="716"/>
        <end position="842"/>
    </location>
</feature>
<dbReference type="CDD" id="cd00275">
    <property type="entry name" value="C2_PLC_like"/>
    <property type="match status" value="1"/>
</dbReference>
<comment type="caution">
    <text evidence="5">The sequence shown here is derived from an EMBL/GenBank/DDBJ whole genome shotgun (WGS) entry which is preliminary data.</text>
</comment>
<dbReference type="SMART" id="SM00149">
    <property type="entry name" value="PLCYc"/>
    <property type="match status" value="1"/>
</dbReference>
<evidence type="ECO:0000256" key="2">
    <source>
        <dbReference type="SAM" id="MobiDB-lite"/>
    </source>
</evidence>
<evidence type="ECO:0000313" key="6">
    <source>
        <dbReference type="Proteomes" id="UP000019763"/>
    </source>
</evidence>
<feature type="domain" description="PI-PLC Y-box" evidence="4">
    <location>
        <begin position="681"/>
        <end position="722"/>
    </location>
</feature>
<dbReference type="Gene3D" id="2.60.40.150">
    <property type="entry name" value="C2 domain"/>
    <property type="match status" value="1"/>
</dbReference>
<dbReference type="InterPro" id="IPR000909">
    <property type="entry name" value="PLipase_C_PInositol-sp_X_dom"/>
</dbReference>
<dbReference type="SUPFAM" id="SSF51695">
    <property type="entry name" value="PLC-like phosphodiesterases"/>
    <property type="match status" value="1"/>
</dbReference>
<dbReference type="PROSITE" id="PS50008">
    <property type="entry name" value="PIPLC_Y_DOMAIN"/>
    <property type="match status" value="1"/>
</dbReference>
<dbReference type="OrthoDB" id="269822at2759"/>
<evidence type="ECO:0000259" key="3">
    <source>
        <dbReference type="PROSITE" id="PS50004"/>
    </source>
</evidence>
<dbReference type="PANTHER" id="PTHR10336">
    <property type="entry name" value="PHOSPHOINOSITIDE-SPECIFIC PHOSPHOLIPASE C FAMILY PROTEIN"/>
    <property type="match status" value="1"/>
</dbReference>
<evidence type="ECO:0000256" key="1">
    <source>
        <dbReference type="ARBA" id="ARBA00023224"/>
    </source>
</evidence>
<dbReference type="SMART" id="SM00148">
    <property type="entry name" value="PLCXc"/>
    <property type="match status" value="1"/>
</dbReference>
<name>A0A023BCT3_GRENI</name>
<dbReference type="InterPro" id="IPR017946">
    <property type="entry name" value="PLC-like_Pdiesterase_TIM-brl"/>
</dbReference>
<dbReference type="EMBL" id="AFNH02000079">
    <property type="protein sequence ID" value="EZG86313.1"/>
    <property type="molecule type" value="Genomic_DNA"/>
</dbReference>
<organism evidence="5 6">
    <name type="scientific">Gregarina niphandrodes</name>
    <name type="common">Septate eugregarine</name>
    <dbReference type="NCBI Taxonomy" id="110365"/>
    <lineage>
        <taxon>Eukaryota</taxon>
        <taxon>Sar</taxon>
        <taxon>Alveolata</taxon>
        <taxon>Apicomplexa</taxon>
        <taxon>Conoidasida</taxon>
        <taxon>Gregarinasina</taxon>
        <taxon>Eugregarinorida</taxon>
        <taxon>Gregarinidae</taxon>
        <taxon>Gregarina</taxon>
    </lineage>
</organism>
<dbReference type="RefSeq" id="XP_011128764.1">
    <property type="nucleotide sequence ID" value="XM_011130462.1"/>
</dbReference>
<keyword evidence="5" id="KW-0378">Hydrolase</keyword>
<keyword evidence="1" id="KW-0807">Transducer</keyword>
<evidence type="ECO:0000259" key="4">
    <source>
        <dbReference type="PROSITE" id="PS50008"/>
    </source>
</evidence>
<dbReference type="Pfam" id="PF00387">
    <property type="entry name" value="PI-PLC-Y"/>
    <property type="match status" value="1"/>
</dbReference>
<evidence type="ECO:0000313" key="5">
    <source>
        <dbReference type="EMBL" id="EZG86313.1"/>
    </source>
</evidence>
<dbReference type="InterPro" id="IPR011992">
    <property type="entry name" value="EF-hand-dom_pair"/>
</dbReference>
<dbReference type="SMART" id="SM00239">
    <property type="entry name" value="C2"/>
    <property type="match status" value="1"/>
</dbReference>
<keyword evidence="6" id="KW-1185">Reference proteome</keyword>
<dbReference type="InterPro" id="IPR001711">
    <property type="entry name" value="PLipase_C_Pinositol-sp_Y"/>
</dbReference>
<dbReference type="AlphaFoldDB" id="A0A023BCT3"/>
<dbReference type="VEuPathDB" id="CryptoDB:GNI_010400"/>
<protein>
    <submittedName>
        <fullName evidence="5">Phosphoinositide phospholipase C</fullName>
        <ecNumber evidence="5">3.1.4.11</ecNumber>
    </submittedName>
</protein>
<accession>A0A023BCT3</accession>
<reference evidence="5" key="1">
    <citation type="submission" date="2013-12" db="EMBL/GenBank/DDBJ databases">
        <authorList>
            <person name="Omoto C.K."/>
            <person name="Sibley D."/>
            <person name="Venepally P."/>
            <person name="Hadjithomas M."/>
            <person name="Karamycheva S."/>
            <person name="Brunk B."/>
            <person name="Roos D."/>
            <person name="Caler E."/>
            <person name="Lorenzi H."/>
        </authorList>
    </citation>
    <scope>NUCLEOTIDE SEQUENCE</scope>
</reference>
<dbReference type="InterPro" id="IPR000008">
    <property type="entry name" value="C2_dom"/>
</dbReference>
<dbReference type="InterPro" id="IPR035892">
    <property type="entry name" value="C2_domain_sf"/>
</dbReference>
<dbReference type="PROSITE" id="PS50004">
    <property type="entry name" value="C2"/>
    <property type="match status" value="1"/>
</dbReference>
<dbReference type="Proteomes" id="UP000019763">
    <property type="component" value="Unassembled WGS sequence"/>
</dbReference>
<gene>
    <name evidence="5" type="ORF">GNI_010400</name>
</gene>
<dbReference type="Pfam" id="PF00168">
    <property type="entry name" value="C2"/>
    <property type="match status" value="1"/>
</dbReference>
<dbReference type="CDD" id="cd15898">
    <property type="entry name" value="EFh_PI-PLC"/>
    <property type="match status" value="1"/>
</dbReference>
<dbReference type="GO" id="GO:0004435">
    <property type="term" value="F:phosphatidylinositol-4,5-bisphosphate phospholipase C activity"/>
    <property type="evidence" value="ECO:0007669"/>
    <property type="project" value="UniProtKB-EC"/>
</dbReference>
<sequence length="897" mass="100387">MEVYQRWTSDDGHSGLKAATAVADLLPESVKEDLQNVDVSGAIKHVLGGEVLSKFWRQAGLQHIVPAKARMFQVQCVDGVFTLSWQGKRKSGSSVRLADVTSVIPGSDSLFLKKRKAQAPVSIELVVVSIPVRKRLRLKANTSLPDKPNGRRGSDARRGSVGDGRRRRGSTVQVRATLETSYLRVVCPSAESWRLWFVGLLALVQRTREISQASRVCKSIQNVWRQTVNEETQLATFEGMVALLKDMNFKCDVRYLILLVRDRTRIEYLEFEKVLGRLLTQSDLMDMFYKITGNRDSMTRDELVTFLQDVQLAADREELLETYLNSVPHELAIESLTRPTTPPSPGRSPRLAPAEPHAECLTDIGFNVAMMSPSNSICNPAAVRKTAAAMLSPLAHYFIKTYHNPCFLHPWCLGSPISRLQRVLQENYRCLEFDVFESMDGECVVPCGSAPPRYVSFMRVLRVCKEEAFKTNPYPLLIFLSIDCTLALCAELGQQIKSTLGKQLILLSDLAAFPGDKSEGKIDWDLQPANLMNHMVIGAKRHYLPMKDDESFLSDVRLRHLEVQYADHSPYDEVCMVPPQDKNSPAPLASFASDLSSHRSLRHTGRLDRSKGLLALELKAYADTISLIDNGTLLSDCPHRTVINTTSAQPLNDVDYKTQLARVSPCALLSTLTTPPNAIQYWRKGIQMVSYFESPGIGEWIQRARFLENGRCGYILKPAYLRGLDAPSGSGPRELSLKVLGGRQLFVPYVGRRSFSVRVSLFDDDRETQVHSTSAVESSGLDPRWNERLVFEIKQPSFALVVFEVSAADEVVCGFAVPAACIQQGIRWVPLWDLGGHIIPWAGLIVHSESKLLRQLPLENPPELQRRNSLKPPKHRRLSVAPQPVLNRRASLTKIVD</sequence>
<feature type="region of interest" description="Disordered" evidence="2">
    <location>
        <begin position="140"/>
        <end position="170"/>
    </location>
</feature>
<dbReference type="EC" id="3.1.4.11" evidence="5"/>
<dbReference type="InterPro" id="IPR001192">
    <property type="entry name" value="PI-PLC_fam"/>
</dbReference>
<proteinExistence type="predicted"/>
<dbReference type="GO" id="GO:0006629">
    <property type="term" value="P:lipid metabolic process"/>
    <property type="evidence" value="ECO:0007669"/>
    <property type="project" value="InterPro"/>
</dbReference>
<dbReference type="GO" id="GO:0035556">
    <property type="term" value="P:intracellular signal transduction"/>
    <property type="evidence" value="ECO:0007669"/>
    <property type="project" value="InterPro"/>
</dbReference>